<evidence type="ECO:0000313" key="5">
    <source>
        <dbReference type="EMBL" id="MTE01522.1"/>
    </source>
</evidence>
<gene>
    <name evidence="5" type="ORF">GIY56_14630</name>
</gene>
<dbReference type="InterPro" id="IPR036736">
    <property type="entry name" value="ACP-like_sf"/>
</dbReference>
<dbReference type="PANTHER" id="PTHR45527:SF1">
    <property type="entry name" value="FATTY ACID SYNTHASE"/>
    <property type="match status" value="1"/>
</dbReference>
<evidence type="ECO:0000259" key="4">
    <source>
        <dbReference type="PROSITE" id="PS50075"/>
    </source>
</evidence>
<dbReference type="Pfam" id="PF00501">
    <property type="entry name" value="AMP-binding"/>
    <property type="match status" value="1"/>
</dbReference>
<dbReference type="Gene3D" id="3.40.50.1820">
    <property type="entry name" value="alpha/beta hydrolase"/>
    <property type="match status" value="1"/>
</dbReference>
<dbReference type="Pfam" id="PF00550">
    <property type="entry name" value="PP-binding"/>
    <property type="match status" value="1"/>
</dbReference>
<dbReference type="SUPFAM" id="SSF56801">
    <property type="entry name" value="Acetyl-CoA synthetase-like"/>
    <property type="match status" value="1"/>
</dbReference>
<dbReference type="InterPro" id="IPR009081">
    <property type="entry name" value="PP-bd_ACP"/>
</dbReference>
<dbReference type="NCBIfam" id="TIGR01733">
    <property type="entry name" value="AA-adenyl-dom"/>
    <property type="match status" value="1"/>
</dbReference>
<dbReference type="Proteomes" id="UP000481417">
    <property type="component" value="Unassembled WGS sequence"/>
</dbReference>
<dbReference type="SUPFAM" id="SSF47336">
    <property type="entry name" value="ACP-like"/>
    <property type="match status" value="1"/>
</dbReference>
<dbReference type="PANTHER" id="PTHR45527">
    <property type="entry name" value="NONRIBOSOMAL PEPTIDE SYNTHETASE"/>
    <property type="match status" value="1"/>
</dbReference>
<dbReference type="Pfam" id="PF00975">
    <property type="entry name" value="Thioesterase"/>
    <property type="match status" value="1"/>
</dbReference>
<dbReference type="Gene3D" id="3.30.300.30">
    <property type="match status" value="1"/>
</dbReference>
<comment type="caution">
    <text evidence="5">The sequence shown here is derived from an EMBL/GenBank/DDBJ whole genome shotgun (WGS) entry which is preliminary data.</text>
</comment>
<dbReference type="GO" id="GO:0044550">
    <property type="term" value="P:secondary metabolite biosynthetic process"/>
    <property type="evidence" value="ECO:0007669"/>
    <property type="project" value="TreeGrafter"/>
</dbReference>
<keyword evidence="1" id="KW-0596">Phosphopantetheine</keyword>
<feature type="region of interest" description="Disordered" evidence="3">
    <location>
        <begin position="513"/>
        <end position="532"/>
    </location>
</feature>
<dbReference type="InterPro" id="IPR001031">
    <property type="entry name" value="Thioesterase"/>
</dbReference>
<evidence type="ECO:0000256" key="1">
    <source>
        <dbReference type="ARBA" id="ARBA00022450"/>
    </source>
</evidence>
<reference evidence="5 6" key="1">
    <citation type="submission" date="2019-11" db="EMBL/GenBank/DDBJ databases">
        <authorList>
            <person name="Lang L."/>
        </authorList>
    </citation>
    <scope>NUCLEOTIDE SEQUENCE [LARGE SCALE GENOMIC DNA]</scope>
    <source>
        <strain evidence="5 6">YIM 132242</strain>
    </source>
</reference>
<dbReference type="GO" id="GO:0031177">
    <property type="term" value="F:phosphopantetheine binding"/>
    <property type="evidence" value="ECO:0007669"/>
    <property type="project" value="InterPro"/>
</dbReference>
<dbReference type="RefSeq" id="WP_154765595.1">
    <property type="nucleotide sequence ID" value="NZ_WMBT01000010.1"/>
</dbReference>
<dbReference type="EMBL" id="WMBT01000010">
    <property type="protein sequence ID" value="MTE01522.1"/>
    <property type="molecule type" value="Genomic_DNA"/>
</dbReference>
<proteinExistence type="predicted"/>
<dbReference type="Gene3D" id="1.10.1200.10">
    <property type="entry name" value="ACP-like"/>
    <property type="match status" value="1"/>
</dbReference>
<dbReference type="PROSITE" id="PS00455">
    <property type="entry name" value="AMP_BINDING"/>
    <property type="match status" value="1"/>
</dbReference>
<name>A0A6L6HTB4_9RHOB</name>
<evidence type="ECO:0000256" key="3">
    <source>
        <dbReference type="SAM" id="MobiDB-lite"/>
    </source>
</evidence>
<dbReference type="InterPro" id="IPR029058">
    <property type="entry name" value="AB_hydrolase_fold"/>
</dbReference>
<evidence type="ECO:0000313" key="6">
    <source>
        <dbReference type="Proteomes" id="UP000481417"/>
    </source>
</evidence>
<dbReference type="InterPro" id="IPR010071">
    <property type="entry name" value="AA_adenyl_dom"/>
</dbReference>
<dbReference type="GO" id="GO:0043041">
    <property type="term" value="P:amino acid activation for nonribosomal peptide biosynthetic process"/>
    <property type="evidence" value="ECO:0007669"/>
    <property type="project" value="TreeGrafter"/>
</dbReference>
<dbReference type="AlphaFoldDB" id="A0A6L6HTB4"/>
<keyword evidence="2" id="KW-0597">Phosphoprotein</keyword>
<dbReference type="SUPFAM" id="SSF53474">
    <property type="entry name" value="alpha/beta-Hydrolases"/>
    <property type="match status" value="1"/>
</dbReference>
<evidence type="ECO:0000256" key="2">
    <source>
        <dbReference type="ARBA" id="ARBA00022553"/>
    </source>
</evidence>
<dbReference type="GO" id="GO:0005737">
    <property type="term" value="C:cytoplasm"/>
    <property type="evidence" value="ECO:0007669"/>
    <property type="project" value="TreeGrafter"/>
</dbReference>
<accession>A0A6L6HTB4</accession>
<organism evidence="5 6">
    <name type="scientific">Paracoccus lichenicola</name>
    <dbReference type="NCBI Taxonomy" id="2665644"/>
    <lineage>
        <taxon>Bacteria</taxon>
        <taxon>Pseudomonadati</taxon>
        <taxon>Pseudomonadota</taxon>
        <taxon>Alphaproteobacteria</taxon>
        <taxon>Rhodobacterales</taxon>
        <taxon>Paracoccaceae</taxon>
        <taxon>Paracoccus</taxon>
    </lineage>
</organism>
<dbReference type="InterPro" id="IPR000873">
    <property type="entry name" value="AMP-dep_synth/lig_dom"/>
</dbReference>
<feature type="domain" description="Carrier" evidence="4">
    <location>
        <begin position="647"/>
        <end position="722"/>
    </location>
</feature>
<dbReference type="InterPro" id="IPR045851">
    <property type="entry name" value="AMP-bd_C_sf"/>
</dbReference>
<dbReference type="Gene3D" id="3.40.50.12780">
    <property type="entry name" value="N-terminal domain of ligase-like"/>
    <property type="match status" value="1"/>
</dbReference>
<feature type="compositionally biased region" description="Basic and acidic residues" evidence="3">
    <location>
        <begin position="522"/>
        <end position="531"/>
    </location>
</feature>
<dbReference type="PROSITE" id="PS50075">
    <property type="entry name" value="CARRIER"/>
    <property type="match status" value="1"/>
</dbReference>
<dbReference type="CDD" id="cd05930">
    <property type="entry name" value="A_NRPS"/>
    <property type="match status" value="1"/>
</dbReference>
<sequence>MTKHNPDEMDPSTTVLVATAAVLALSRWFGMNDLAVSIGAGNPGHECRAVIRTGMTARDIADLLEPPVPAWGTDDLLIAPAQAPGAPDLPGLRARRDAGRVRFESTDPRDPGLADLASRLLAAIASQPDADLSELAPARFAPVEGRAPPPLRGLDGALAGSCVDMATGETLAGEELERRVAAIAGLLGDQGAGPGTIVGVALPRGIDAVAAWAAILRTGAGFLQIDPDLPAGQRGRMIEDAAPAFLLVADPGLARGLSGATRTLTLPPGDMPPRTAARRQAGPEDPAYLIFTSGSTGQPKAVTIGHAALDHHSRAVAAAFALSPADRVLSFAALGFDVAIEEILPTLRVGATLVLRSDAMLDTLERFVDELHDHRITVLNIPTAFWRLLTGSLQHPSSRGLPPELRLVIVGGERVPSATLEQWRKVAPGVVWMNGYGPTETTATATIHVDRGAPLELDSVPIGAPLGAARLVLLAPDGSPAPPGRPGEMWIGGAGVGLGYVNRPDLTAEKFRTLPGPPGRGDPGRWYRTGDRVQPTPGGELVFIDRMDRQFKLSGYRIEPGGIETALKKIPGVREARIAAQHGALAVWVAADADHPDIRAVLQAELPKGVSPRLMVLPEMPLNERGKLDEAALRAMMASAGDQPAGAPADPAAAAIGRIMGDLLGQPPLGARQSFFDQGGNSLMAIELSEHLVRLFGRRPTLPAIYNHPTPQALAGIMQSAHALPDDSLIAVQPEGDGIPLVGIHVLGTNGDFYRPLAAALEPRHPVWGVTTGLLTSETPTDIDGLADLYVRRIQQFRPHGPLALAGVSLGAFVAFELAARLRRAGREVAMVAIFDADGPAPSRRSTLAERLGRAASRIRQDPGAALRRYAERAGGELMLARQVIRLRLDRLRGRKRDGHSLDEFIAANIVSVAAYSPAVYPGRVVIFAARDDLANIDRVRRTALGWAPVAPDRRFVCVPGNHLGILDDPGVRDIAQVIREELGRVSPGR</sequence>
<keyword evidence="6" id="KW-1185">Reference proteome</keyword>
<dbReference type="InterPro" id="IPR042099">
    <property type="entry name" value="ANL_N_sf"/>
</dbReference>
<dbReference type="InterPro" id="IPR020806">
    <property type="entry name" value="PKS_PP-bd"/>
</dbReference>
<protein>
    <submittedName>
        <fullName evidence="5">Amino acid adenylation domain-containing protein</fullName>
    </submittedName>
</protein>
<dbReference type="InterPro" id="IPR020845">
    <property type="entry name" value="AMP-binding_CS"/>
</dbReference>
<dbReference type="SMART" id="SM00823">
    <property type="entry name" value="PKS_PP"/>
    <property type="match status" value="1"/>
</dbReference>